<evidence type="ECO:0000256" key="4">
    <source>
        <dbReference type="ARBA" id="ARBA00023284"/>
    </source>
</evidence>
<dbReference type="InterPro" id="IPR000866">
    <property type="entry name" value="AhpC/TSA"/>
</dbReference>
<dbReference type="EMBL" id="BAABHA010000010">
    <property type="protein sequence ID" value="GAA4386094.1"/>
    <property type="molecule type" value="Genomic_DNA"/>
</dbReference>
<comment type="subcellular location">
    <subcellularLocation>
        <location evidence="1">Cell envelope</location>
    </subcellularLocation>
</comment>
<dbReference type="Pfam" id="PF14289">
    <property type="entry name" value="DUF4369"/>
    <property type="match status" value="1"/>
</dbReference>
<feature type="domain" description="Thioredoxin" evidence="5">
    <location>
        <begin position="247"/>
        <end position="385"/>
    </location>
</feature>
<keyword evidence="7" id="KW-1185">Reference proteome</keyword>
<dbReference type="PANTHER" id="PTHR42852:SF6">
    <property type="entry name" value="THIOL:DISULFIDE INTERCHANGE PROTEIN DSBE"/>
    <property type="match status" value="1"/>
</dbReference>
<dbReference type="InterPro" id="IPR036249">
    <property type="entry name" value="Thioredoxin-like_sf"/>
</dbReference>
<name>A0ABP8J6V4_9BACT</name>
<protein>
    <submittedName>
        <fullName evidence="6">TlpA disulfide reductase family protein</fullName>
    </submittedName>
</protein>
<dbReference type="PROSITE" id="PS00194">
    <property type="entry name" value="THIOREDOXIN_1"/>
    <property type="match status" value="1"/>
</dbReference>
<dbReference type="CDD" id="cd02966">
    <property type="entry name" value="TlpA_like_family"/>
    <property type="match status" value="1"/>
</dbReference>
<keyword evidence="2" id="KW-0201">Cytochrome c-type biogenesis</keyword>
<accession>A0ABP8J6V4</accession>
<dbReference type="InterPro" id="IPR025380">
    <property type="entry name" value="DUF4369"/>
</dbReference>
<evidence type="ECO:0000313" key="6">
    <source>
        <dbReference type="EMBL" id="GAA4386094.1"/>
    </source>
</evidence>
<reference evidence="7" key="1">
    <citation type="journal article" date="2019" name="Int. J. Syst. Evol. Microbiol.">
        <title>The Global Catalogue of Microorganisms (GCM) 10K type strain sequencing project: providing services to taxonomists for standard genome sequencing and annotation.</title>
        <authorList>
            <consortium name="The Broad Institute Genomics Platform"/>
            <consortium name="The Broad Institute Genome Sequencing Center for Infectious Disease"/>
            <person name="Wu L."/>
            <person name="Ma J."/>
        </authorList>
    </citation>
    <scope>NUCLEOTIDE SEQUENCE [LARGE SCALE GENOMIC DNA]</scope>
    <source>
        <strain evidence="7">JCM 17924</strain>
    </source>
</reference>
<dbReference type="Pfam" id="PF00578">
    <property type="entry name" value="AhpC-TSA"/>
    <property type="match status" value="1"/>
</dbReference>
<dbReference type="Proteomes" id="UP001500454">
    <property type="component" value="Unassembled WGS sequence"/>
</dbReference>
<dbReference type="RefSeq" id="WP_345225612.1">
    <property type="nucleotide sequence ID" value="NZ_BAABHA010000010.1"/>
</dbReference>
<evidence type="ECO:0000256" key="1">
    <source>
        <dbReference type="ARBA" id="ARBA00004196"/>
    </source>
</evidence>
<organism evidence="6 7">
    <name type="scientific">Hymenobacter koreensis</name>
    <dbReference type="NCBI Taxonomy" id="1084523"/>
    <lineage>
        <taxon>Bacteria</taxon>
        <taxon>Pseudomonadati</taxon>
        <taxon>Bacteroidota</taxon>
        <taxon>Cytophagia</taxon>
        <taxon>Cytophagales</taxon>
        <taxon>Hymenobacteraceae</taxon>
        <taxon>Hymenobacter</taxon>
    </lineage>
</organism>
<keyword evidence="3" id="KW-1015">Disulfide bond</keyword>
<proteinExistence type="predicted"/>
<sequence>MKYPMYSLFLAAAVFGATHTSCSESTPAGSAETVAAAKDGFEITGQLRNAPAGTKVYLSELTETQFVSRDTAATDAQGRFKFKGSVTETGLYQVKVNEANQVLLALDNKTKVQLTGDAQKLGTDYTVKGSKDSEMLQQVTRTMNQSRKSLESLNARFQANGQAGREDSMKIIEQQFYKAQAYSTASLKKLMLQNPKSVVSAFVMTNLVNPDENFGFADSLATGLKASIPNSRYTKALVAKLEPLRKTAVGTVAPDINLATPDGKTVSLSSLRGQYVLLDFWASWCGPCRQENPNVVRTFNKYKDKNFTVYGVSLDQDKGKWEKAIQADGLTWTHVSDLKGWQSAAGQAYGVTGIPMNFLLDPQGKIIAKNLRGEQLEARLAKVLK</sequence>
<dbReference type="InterPro" id="IPR050553">
    <property type="entry name" value="Thioredoxin_ResA/DsbE_sf"/>
</dbReference>
<dbReference type="SUPFAM" id="SSF52833">
    <property type="entry name" value="Thioredoxin-like"/>
    <property type="match status" value="1"/>
</dbReference>
<dbReference type="InterPro" id="IPR017937">
    <property type="entry name" value="Thioredoxin_CS"/>
</dbReference>
<gene>
    <name evidence="6" type="ORF">GCM10023186_30310</name>
</gene>
<comment type="caution">
    <text evidence="6">The sequence shown here is derived from an EMBL/GenBank/DDBJ whole genome shotgun (WGS) entry which is preliminary data.</text>
</comment>
<dbReference type="InterPro" id="IPR013766">
    <property type="entry name" value="Thioredoxin_domain"/>
</dbReference>
<dbReference type="Gene3D" id="3.40.30.10">
    <property type="entry name" value="Glutaredoxin"/>
    <property type="match status" value="1"/>
</dbReference>
<evidence type="ECO:0000259" key="5">
    <source>
        <dbReference type="PROSITE" id="PS51352"/>
    </source>
</evidence>
<dbReference type="PROSITE" id="PS51352">
    <property type="entry name" value="THIOREDOXIN_2"/>
    <property type="match status" value="1"/>
</dbReference>
<keyword evidence="4" id="KW-0676">Redox-active center</keyword>
<evidence type="ECO:0000256" key="3">
    <source>
        <dbReference type="ARBA" id="ARBA00023157"/>
    </source>
</evidence>
<evidence type="ECO:0000313" key="7">
    <source>
        <dbReference type="Proteomes" id="UP001500454"/>
    </source>
</evidence>
<evidence type="ECO:0000256" key="2">
    <source>
        <dbReference type="ARBA" id="ARBA00022748"/>
    </source>
</evidence>
<dbReference type="PANTHER" id="PTHR42852">
    <property type="entry name" value="THIOL:DISULFIDE INTERCHANGE PROTEIN DSBE"/>
    <property type="match status" value="1"/>
</dbReference>